<reference evidence="6" key="1">
    <citation type="submission" date="2023-03" db="EMBL/GenBank/DDBJ databases">
        <authorList>
            <person name="Shen W."/>
            <person name="Cai J."/>
        </authorList>
    </citation>
    <scope>NUCLEOTIDE SEQUENCE</scope>
    <source>
        <strain evidence="6">P82-2</strain>
    </source>
</reference>
<organism evidence="6 7">
    <name type="scientific">Streptococcus parauberis</name>
    <dbReference type="NCBI Taxonomy" id="1348"/>
    <lineage>
        <taxon>Bacteria</taxon>
        <taxon>Bacillati</taxon>
        <taxon>Bacillota</taxon>
        <taxon>Bacilli</taxon>
        <taxon>Lactobacillales</taxon>
        <taxon>Streptococcaceae</taxon>
        <taxon>Streptococcus</taxon>
    </lineage>
</organism>
<keyword evidence="5" id="KW-0119">Carbohydrate metabolism</keyword>
<dbReference type="Gene3D" id="3.20.20.70">
    <property type="entry name" value="Aldolase class I"/>
    <property type="match status" value="1"/>
</dbReference>
<dbReference type="RefSeq" id="WP_311982092.1">
    <property type="nucleotide sequence ID" value="NZ_JARQAG010000006.1"/>
</dbReference>
<gene>
    <name evidence="6" type="ORF">P7G31_05760</name>
</gene>
<comment type="pathway">
    <text evidence="1">Carbohydrate acid metabolism.</text>
</comment>
<dbReference type="InterPro" id="IPR013785">
    <property type="entry name" value="Aldolase_TIM"/>
</dbReference>
<evidence type="ECO:0000256" key="1">
    <source>
        <dbReference type="ARBA" id="ARBA00004761"/>
    </source>
</evidence>
<dbReference type="EMBL" id="JARQAG010000006">
    <property type="protein sequence ID" value="MDT2731749.1"/>
    <property type="molecule type" value="Genomic_DNA"/>
</dbReference>
<evidence type="ECO:0000256" key="5">
    <source>
        <dbReference type="ARBA" id="ARBA00023277"/>
    </source>
</evidence>
<dbReference type="CDD" id="cd00452">
    <property type="entry name" value="KDPG_aldolase"/>
    <property type="match status" value="1"/>
</dbReference>
<evidence type="ECO:0000256" key="2">
    <source>
        <dbReference type="ARBA" id="ARBA00006906"/>
    </source>
</evidence>
<dbReference type="PANTHER" id="PTHR30246:SF1">
    <property type="entry name" value="2-DEHYDRO-3-DEOXY-6-PHOSPHOGALACTONATE ALDOLASE-RELATED"/>
    <property type="match status" value="1"/>
</dbReference>
<dbReference type="PANTHER" id="PTHR30246">
    <property type="entry name" value="2-KETO-3-DEOXY-6-PHOSPHOGLUCONATE ALDOLASE"/>
    <property type="match status" value="1"/>
</dbReference>
<comment type="caution">
    <text evidence="6">The sequence shown here is derived from an EMBL/GenBank/DDBJ whole genome shotgun (WGS) entry which is preliminary data.</text>
</comment>
<evidence type="ECO:0000313" key="6">
    <source>
        <dbReference type="EMBL" id="MDT2731749.1"/>
    </source>
</evidence>
<comment type="similarity">
    <text evidence="2">Belongs to the KHG/KDPG aldolase family.</text>
</comment>
<sequence length="210" mass="22217">MNKSEILIKLSQQKCVVVVRGNCKSEGFNASKACIAGGIKAIEVAYTNNNANQIIAELTSEYQNDDSVIIGAGTVLDPETARFAILSGAKFIVSPSFNPQTAILCNRYAIPYIPGCMTITEVQKALESGCEMIKAFPGGTLGMSFIKALKAPLPQVQVMVTGGVNLSNASEWLEAGATAVGIGGEFNQLAAQGKFEEITTIAEKYTNLIS</sequence>
<dbReference type="Pfam" id="PF01081">
    <property type="entry name" value="Aldolase"/>
    <property type="match status" value="1"/>
</dbReference>
<evidence type="ECO:0000313" key="7">
    <source>
        <dbReference type="Proteomes" id="UP001180515"/>
    </source>
</evidence>
<name>A0AAE4HW28_9STRE</name>
<protein>
    <submittedName>
        <fullName evidence="6">Bifunctional 4-hydroxy-2-oxoglutarate aldolase/2-dehydro-3-deoxy-phosphogluconate aldolase</fullName>
    </submittedName>
</protein>
<keyword evidence="4" id="KW-0456">Lyase</keyword>
<evidence type="ECO:0000256" key="3">
    <source>
        <dbReference type="ARBA" id="ARBA00011233"/>
    </source>
</evidence>
<dbReference type="SUPFAM" id="SSF51569">
    <property type="entry name" value="Aldolase"/>
    <property type="match status" value="1"/>
</dbReference>
<dbReference type="GO" id="GO:0016829">
    <property type="term" value="F:lyase activity"/>
    <property type="evidence" value="ECO:0007669"/>
    <property type="project" value="UniProtKB-KW"/>
</dbReference>
<comment type="subunit">
    <text evidence="3">Homotrimer.</text>
</comment>
<dbReference type="InterPro" id="IPR000887">
    <property type="entry name" value="Aldlse_KDPG_KHG"/>
</dbReference>
<accession>A0AAE4HW28</accession>
<dbReference type="AlphaFoldDB" id="A0AAE4HW28"/>
<proteinExistence type="inferred from homology"/>
<dbReference type="NCBIfam" id="NF005119">
    <property type="entry name" value="PRK06552.1"/>
    <property type="match status" value="1"/>
</dbReference>
<dbReference type="Proteomes" id="UP001180515">
    <property type="component" value="Unassembled WGS sequence"/>
</dbReference>
<dbReference type="NCBIfam" id="TIGR01182">
    <property type="entry name" value="eda"/>
    <property type="match status" value="1"/>
</dbReference>
<evidence type="ECO:0000256" key="4">
    <source>
        <dbReference type="ARBA" id="ARBA00023239"/>
    </source>
</evidence>